<organism evidence="13 14">
    <name type="scientific">Paenibacillus larvae subsp. pulvifaciens</name>
    <dbReference type="NCBI Taxonomy" id="1477"/>
    <lineage>
        <taxon>Bacteria</taxon>
        <taxon>Bacillati</taxon>
        <taxon>Bacillota</taxon>
        <taxon>Bacilli</taxon>
        <taxon>Bacillales</taxon>
        <taxon>Paenibacillaceae</taxon>
        <taxon>Paenibacillus</taxon>
    </lineage>
</organism>
<accession>A0A1U9YKK6</accession>
<dbReference type="InterPro" id="IPR000390">
    <property type="entry name" value="Small_drug/metabolite_transptr"/>
</dbReference>
<evidence type="ECO:0000256" key="6">
    <source>
        <dbReference type="ARBA" id="ARBA00022556"/>
    </source>
</evidence>
<keyword evidence="8" id="KW-0448">Lipopolysaccharide biosynthesis</keyword>
<dbReference type="InterPro" id="IPR037185">
    <property type="entry name" value="EmrE-like"/>
</dbReference>
<evidence type="ECO:0000256" key="9">
    <source>
        <dbReference type="ARBA" id="ARBA00022989"/>
    </source>
</evidence>
<evidence type="ECO:0000256" key="8">
    <source>
        <dbReference type="ARBA" id="ARBA00022985"/>
    </source>
</evidence>
<evidence type="ECO:0000256" key="10">
    <source>
        <dbReference type="ARBA" id="ARBA00023098"/>
    </source>
</evidence>
<evidence type="ECO:0000256" key="4">
    <source>
        <dbReference type="ARBA" id="ARBA00022516"/>
    </source>
</evidence>
<protein>
    <recommendedName>
        <fullName evidence="12">EamA domain-containing protein</fullName>
    </recommendedName>
</protein>
<evidence type="ECO:0000256" key="7">
    <source>
        <dbReference type="ARBA" id="ARBA00022692"/>
    </source>
</evidence>
<evidence type="ECO:0000256" key="2">
    <source>
        <dbReference type="ARBA" id="ARBA00007362"/>
    </source>
</evidence>
<comment type="subcellular location">
    <subcellularLocation>
        <location evidence="1">Cell membrane</location>
        <topology evidence="1">Multi-pass membrane protein</topology>
    </subcellularLocation>
</comment>
<gene>
    <name evidence="13" type="ORF">B7C51_16800</name>
</gene>
<keyword evidence="4" id="KW-0444">Lipid biosynthesis</keyword>
<dbReference type="GO" id="GO:0005886">
    <property type="term" value="C:plasma membrane"/>
    <property type="evidence" value="ECO:0007669"/>
    <property type="project" value="UniProtKB-SubCell"/>
</dbReference>
<keyword evidence="7" id="KW-0812">Transmembrane</keyword>
<keyword evidence="6" id="KW-0441">Lipid A biosynthesis</keyword>
<dbReference type="GO" id="GO:0022857">
    <property type="term" value="F:transmembrane transporter activity"/>
    <property type="evidence" value="ECO:0007669"/>
    <property type="project" value="InterPro"/>
</dbReference>
<keyword evidence="5" id="KW-0997">Cell inner membrane</keyword>
<evidence type="ECO:0000256" key="1">
    <source>
        <dbReference type="ARBA" id="ARBA00004651"/>
    </source>
</evidence>
<dbReference type="InterPro" id="IPR000620">
    <property type="entry name" value="EamA_dom"/>
</dbReference>
<evidence type="ECO:0000256" key="11">
    <source>
        <dbReference type="ARBA" id="ARBA00023136"/>
    </source>
</evidence>
<dbReference type="GO" id="GO:0009103">
    <property type="term" value="P:lipopolysaccharide biosynthetic process"/>
    <property type="evidence" value="ECO:0007669"/>
    <property type="project" value="UniProtKB-KW"/>
</dbReference>
<evidence type="ECO:0000256" key="5">
    <source>
        <dbReference type="ARBA" id="ARBA00022519"/>
    </source>
</evidence>
<name>A0A1U9YKK6_9BACL</name>
<reference evidence="13 14" key="1">
    <citation type="submission" date="2017-03" db="EMBL/GenBank/DDBJ databases">
        <title>Paenibacillus larvae genome sequencing.</title>
        <authorList>
            <person name="Dingman D.W."/>
        </authorList>
    </citation>
    <scope>NUCLEOTIDE SEQUENCE [LARGE SCALE GENOMIC DNA]</scope>
    <source>
        <strain evidence="13 14">SAG 10367</strain>
    </source>
</reference>
<keyword evidence="3" id="KW-1003">Cell membrane</keyword>
<evidence type="ECO:0000313" key="13">
    <source>
        <dbReference type="EMBL" id="ARF69112.1"/>
    </source>
</evidence>
<feature type="domain" description="EamA" evidence="12">
    <location>
        <begin position="34"/>
        <end position="117"/>
    </location>
</feature>
<dbReference type="PANTHER" id="PTHR30561">
    <property type="entry name" value="SMR FAMILY PROTON-DEPENDENT DRUG EFFLUX TRANSPORTER SUGE"/>
    <property type="match status" value="1"/>
</dbReference>
<keyword evidence="11" id="KW-0472">Membrane</keyword>
<dbReference type="SUPFAM" id="SSF103481">
    <property type="entry name" value="Multidrug resistance efflux transporter EmrE"/>
    <property type="match status" value="1"/>
</dbReference>
<keyword evidence="10" id="KW-0443">Lipid metabolism</keyword>
<dbReference type="Pfam" id="PF00892">
    <property type="entry name" value="EamA"/>
    <property type="match status" value="1"/>
</dbReference>
<dbReference type="AlphaFoldDB" id="A0A1U9YKK6"/>
<dbReference type="GeneID" id="64217821"/>
<dbReference type="EMBL" id="CP020557">
    <property type="protein sequence ID" value="ARF69112.1"/>
    <property type="molecule type" value="Genomic_DNA"/>
</dbReference>
<dbReference type="PANTHER" id="PTHR30561:SF9">
    <property type="entry name" value="4-AMINO-4-DEOXY-L-ARABINOSE-PHOSPHOUNDECAPRENOL FLIPPASE SUBUNIT ARNF-RELATED"/>
    <property type="match status" value="1"/>
</dbReference>
<evidence type="ECO:0000259" key="12">
    <source>
        <dbReference type="Pfam" id="PF00892"/>
    </source>
</evidence>
<sequence length="123" mass="13760">MNIVNAGLILLNTVLLVSGQFLWKVGLARKVNPFESIRSIIELMFSPFVLGGLFIYGFATVLWMYILNRVDISIAYPMQSIVYVFAIIGGYYFFHESITPLKILGCLVILIGVLMIGLSSKYS</sequence>
<dbReference type="Proteomes" id="UP000192727">
    <property type="component" value="Chromosome"/>
</dbReference>
<keyword evidence="9" id="KW-1133">Transmembrane helix</keyword>
<dbReference type="RefSeq" id="WP_023483987.1">
    <property type="nucleotide sequence ID" value="NZ_CP019794.1"/>
</dbReference>
<evidence type="ECO:0000313" key="14">
    <source>
        <dbReference type="Proteomes" id="UP000192727"/>
    </source>
</evidence>
<proteinExistence type="inferred from homology"/>
<evidence type="ECO:0000256" key="3">
    <source>
        <dbReference type="ARBA" id="ARBA00022475"/>
    </source>
</evidence>
<comment type="similarity">
    <text evidence="2">Belongs to the EamA transporter family.</text>
</comment>
<dbReference type="Gene3D" id="1.10.3730.20">
    <property type="match status" value="1"/>
</dbReference>